<evidence type="ECO:0000256" key="6">
    <source>
        <dbReference type="ARBA" id="ARBA00022747"/>
    </source>
</evidence>
<dbReference type="Proteomes" id="UP000682951">
    <property type="component" value="Unassembled WGS sequence"/>
</dbReference>
<evidence type="ECO:0000259" key="8">
    <source>
        <dbReference type="PROSITE" id="PS50222"/>
    </source>
</evidence>
<name>A0ABS5HGG8_9BACT</name>
<evidence type="ECO:0000256" key="2">
    <source>
        <dbReference type="ARBA" id="ARBA00011900"/>
    </source>
</evidence>
<dbReference type="EC" id="2.1.1.72" evidence="2"/>
<accession>A0ABS5HGG8</accession>
<dbReference type="GO" id="GO:0008168">
    <property type="term" value="F:methyltransferase activity"/>
    <property type="evidence" value="ECO:0007669"/>
    <property type="project" value="UniProtKB-KW"/>
</dbReference>
<dbReference type="Gene3D" id="3.40.50.150">
    <property type="entry name" value="Vaccinia Virus protein VP39"/>
    <property type="match status" value="1"/>
</dbReference>
<evidence type="ECO:0000256" key="3">
    <source>
        <dbReference type="ARBA" id="ARBA00022603"/>
    </source>
</evidence>
<dbReference type="Pfam" id="PF02384">
    <property type="entry name" value="N6_Mtase"/>
    <property type="match status" value="1"/>
</dbReference>
<keyword evidence="6" id="KW-0680">Restriction system</keyword>
<dbReference type="InterPro" id="IPR029063">
    <property type="entry name" value="SAM-dependent_MTases_sf"/>
</dbReference>
<dbReference type="PANTHER" id="PTHR42933:SF1">
    <property type="entry name" value="SITE-SPECIFIC DNA-METHYLTRANSFERASE (ADENINE-SPECIFIC)"/>
    <property type="match status" value="1"/>
</dbReference>
<keyword evidence="10" id="KW-1185">Reference proteome</keyword>
<keyword evidence="4" id="KW-0808">Transferase</keyword>
<evidence type="ECO:0000313" key="9">
    <source>
        <dbReference type="EMBL" id="MBR8463100.1"/>
    </source>
</evidence>
<comment type="catalytic activity">
    <reaction evidence="7">
        <text>a 2'-deoxyadenosine in DNA + S-adenosyl-L-methionine = an N(6)-methyl-2'-deoxyadenosine in DNA + S-adenosyl-L-homocysteine + H(+)</text>
        <dbReference type="Rhea" id="RHEA:15197"/>
        <dbReference type="Rhea" id="RHEA-COMP:12418"/>
        <dbReference type="Rhea" id="RHEA-COMP:12419"/>
        <dbReference type="ChEBI" id="CHEBI:15378"/>
        <dbReference type="ChEBI" id="CHEBI:57856"/>
        <dbReference type="ChEBI" id="CHEBI:59789"/>
        <dbReference type="ChEBI" id="CHEBI:90615"/>
        <dbReference type="ChEBI" id="CHEBI:90616"/>
        <dbReference type="EC" id="2.1.1.72"/>
    </reaction>
</comment>
<protein>
    <recommendedName>
        <fullName evidence="2">site-specific DNA-methyltransferase (adenine-specific)</fullName>
        <ecNumber evidence="2">2.1.1.72</ecNumber>
    </recommendedName>
</protein>
<dbReference type="InterPro" id="IPR003356">
    <property type="entry name" value="DNA_methylase_A-5"/>
</dbReference>
<keyword evidence="3 9" id="KW-0489">Methyltransferase</keyword>
<dbReference type="PROSITE" id="PS50222">
    <property type="entry name" value="EF_HAND_2"/>
    <property type="match status" value="1"/>
</dbReference>
<feature type="domain" description="EF-hand" evidence="8">
    <location>
        <begin position="30"/>
        <end position="65"/>
    </location>
</feature>
<dbReference type="SUPFAM" id="SSF53335">
    <property type="entry name" value="S-adenosyl-L-methionine-dependent methyltransferases"/>
    <property type="match status" value="1"/>
</dbReference>
<dbReference type="EMBL" id="JAGSSW010000001">
    <property type="protein sequence ID" value="MBR8463100.1"/>
    <property type="molecule type" value="Genomic_DNA"/>
</dbReference>
<evidence type="ECO:0000256" key="1">
    <source>
        <dbReference type="ARBA" id="ARBA00006594"/>
    </source>
</evidence>
<dbReference type="PRINTS" id="PR00507">
    <property type="entry name" value="N12N6MTFRASE"/>
</dbReference>
<evidence type="ECO:0000313" key="10">
    <source>
        <dbReference type="Proteomes" id="UP000682951"/>
    </source>
</evidence>
<dbReference type="InterPro" id="IPR051537">
    <property type="entry name" value="DNA_Adenine_Mtase"/>
</dbReference>
<dbReference type="PANTHER" id="PTHR42933">
    <property type="entry name" value="SLR6095 PROTEIN"/>
    <property type="match status" value="1"/>
</dbReference>
<organism evidence="9 10">
    <name type="scientific">Campylobacter anatolicus</name>
    <dbReference type="NCBI Taxonomy" id="2829105"/>
    <lineage>
        <taxon>Bacteria</taxon>
        <taxon>Pseudomonadati</taxon>
        <taxon>Campylobacterota</taxon>
        <taxon>Epsilonproteobacteria</taxon>
        <taxon>Campylobacterales</taxon>
        <taxon>Campylobacteraceae</taxon>
        <taxon>Campylobacter</taxon>
    </lineage>
</organism>
<dbReference type="InterPro" id="IPR002048">
    <property type="entry name" value="EF_hand_dom"/>
</dbReference>
<reference evidence="9 10" key="1">
    <citation type="submission" date="2021-04" db="EMBL/GenBank/DDBJ databases">
        <title>Molecular and phenotypic characterization and identification of bacterial isolates recovered from the Anatolian ground squirrels (Spermophilus xanthoprymnus) and which have the potential to form a new species in the Campylobacter genus.</title>
        <authorList>
            <person name="Aydin F."/>
            <person name="Abay S."/>
            <person name="Kayman T."/>
            <person name="Karakaya E."/>
            <person name="Mustak H.K."/>
            <person name="Mustak I.B."/>
            <person name="Bilgin N."/>
            <person name="Duzler A."/>
            <person name="Sahin O."/>
            <person name="Guran O."/>
            <person name="Saticioglu I.B."/>
        </authorList>
    </citation>
    <scope>NUCLEOTIDE SEQUENCE [LARGE SCALE GENOMIC DNA]</scope>
    <source>
        <strain evidence="10">faydin-G24</strain>
    </source>
</reference>
<keyword evidence="5" id="KW-0949">S-adenosyl-L-methionine</keyword>
<comment type="similarity">
    <text evidence="1">Belongs to the N(4)/N(6)-methyltransferase family.</text>
</comment>
<comment type="caution">
    <text evidence="9">The sequence shown here is derived from an EMBL/GenBank/DDBJ whole genome shotgun (WGS) entry which is preliminary data.</text>
</comment>
<gene>
    <name evidence="9" type="ORF">KDD93_00740</name>
</gene>
<evidence type="ECO:0000256" key="5">
    <source>
        <dbReference type="ARBA" id="ARBA00022691"/>
    </source>
</evidence>
<evidence type="ECO:0000256" key="7">
    <source>
        <dbReference type="ARBA" id="ARBA00047942"/>
    </source>
</evidence>
<dbReference type="GO" id="GO:0032259">
    <property type="term" value="P:methylation"/>
    <property type="evidence" value="ECO:0007669"/>
    <property type="project" value="UniProtKB-KW"/>
</dbReference>
<evidence type="ECO:0000256" key="4">
    <source>
        <dbReference type="ARBA" id="ARBA00022679"/>
    </source>
</evidence>
<proteinExistence type="inferred from homology"/>
<sequence>MAKKEIATDLWVYDMLKEIGVYNEFSAQGSNIKEINEALQSASKKGTGKVGFPEYVGVIKDFLIVIEDKASISKHINRNENDLIAEDVKSITDYAVNGALFYGKHLAKNTTYKKILAIGVSGNEKNHRISPLFIDERGGYKELNDVETFISFSLDNINEYYEREILEIKTNDELKTEELLKVARSLHEDLRNYGNLEDKSKPLIVSGILLALSEIEYKNFDISDLIGDKIRTDGAKIYKAIEDNLKRANVSPEDKRDKLLNQFNIIKDNKKINEKKSNLGKTPLRYFTEVLYNSIFTNIKYSSSTEDYIGRFYGEFMSYSGGDGQSLGIILTPRHITDLFCELLDIQPTDKVLDPCCGTAGFLIAAMHQMLSKTQDEAEQIEIRKNRLFGIELQDYMFTIATTNMILRGDGKSNLENQDFLAQNPSKIQLKGCTVGMMNPPYSQGSKQAPELYEINFVNHLLESLVKGAKVAVIVPQSTFTGKTKDEQNLKTKILSNHTLEGVITLNKNTFYGVGTNPCIGIFTAGISHSKTKKSKFINFENDGYVVSKHIGLIDDGSAKDKKQHLLDVWNDEIEAPTKFCVETTVEDTDEWLHSFYYFNDEIPSDEDFEKTIADYLTFEVNMITHGRGYLFGLGTEDNQDGEQVLKVVDDGEDYV</sequence>